<dbReference type="Proteomes" id="UP000769157">
    <property type="component" value="Unassembled WGS sequence"/>
</dbReference>
<proteinExistence type="predicted"/>
<reference evidence="1" key="2">
    <citation type="submission" date="2021-01" db="EMBL/GenBank/DDBJ databases">
        <authorList>
            <person name="Schikora-Tamarit M.A."/>
        </authorList>
    </citation>
    <scope>NUCLEOTIDE SEQUENCE</scope>
    <source>
        <strain evidence="1">CBS6075</strain>
    </source>
</reference>
<gene>
    <name evidence="1" type="ORF">OGAPHI_003724</name>
</gene>
<comment type="caution">
    <text evidence="1">The sequence shown here is derived from an EMBL/GenBank/DDBJ whole genome shotgun (WGS) entry which is preliminary data.</text>
</comment>
<dbReference type="GeneID" id="70235689"/>
<evidence type="ECO:0000313" key="2">
    <source>
        <dbReference type="Proteomes" id="UP000769157"/>
    </source>
</evidence>
<organism evidence="1 2">
    <name type="scientific">Ogataea philodendri</name>
    <dbReference type="NCBI Taxonomy" id="1378263"/>
    <lineage>
        <taxon>Eukaryota</taxon>
        <taxon>Fungi</taxon>
        <taxon>Dikarya</taxon>
        <taxon>Ascomycota</taxon>
        <taxon>Saccharomycotina</taxon>
        <taxon>Pichiomycetes</taxon>
        <taxon>Pichiales</taxon>
        <taxon>Pichiaceae</taxon>
        <taxon>Ogataea</taxon>
    </lineage>
</organism>
<dbReference type="AlphaFoldDB" id="A0A9P8T436"/>
<dbReference type="RefSeq" id="XP_046060742.1">
    <property type="nucleotide sequence ID" value="XM_046204727.1"/>
</dbReference>
<keyword evidence="2" id="KW-1185">Reference proteome</keyword>
<dbReference type="EMBL" id="JAEUBE010000295">
    <property type="protein sequence ID" value="KAH3665538.1"/>
    <property type="molecule type" value="Genomic_DNA"/>
</dbReference>
<evidence type="ECO:0000313" key="1">
    <source>
        <dbReference type="EMBL" id="KAH3665538.1"/>
    </source>
</evidence>
<accession>A0A9P8T436</accession>
<sequence>MSFHWSSSSVLDNLWKNLLGISSQTTKHINKPVVDGVILGSKLGEKQLAHVHDSWVLVHIQFGHLRKLSLHFDLTSKNQKRNRHQTSTLNHDILVLQTTVQEILTGINNVVETNSHISKSQNCVTSHDRILGRLHHFQEQSKVLFAESWRYAHEFRQTQNGLPLQSLVVSNTCKPTKDPVVALWIEPNCEDKVQSLQSNTVIDQGQHSEINDGTPSLSFARCFAIEELPKNLHHMLVNIIFCIELSQQFFKRGQVSDRGVECELDQVGSDV</sequence>
<protein>
    <submittedName>
        <fullName evidence="1">Uncharacterized protein</fullName>
    </submittedName>
</protein>
<reference evidence="1" key="1">
    <citation type="journal article" date="2021" name="Open Biol.">
        <title>Shared evolutionary footprints suggest mitochondrial oxidative damage underlies multiple complex I losses in fungi.</title>
        <authorList>
            <person name="Schikora-Tamarit M.A."/>
            <person name="Marcet-Houben M."/>
            <person name="Nosek J."/>
            <person name="Gabaldon T."/>
        </authorList>
    </citation>
    <scope>NUCLEOTIDE SEQUENCE</scope>
    <source>
        <strain evidence="1">CBS6075</strain>
    </source>
</reference>
<dbReference type="OrthoDB" id="10681075at2759"/>
<name>A0A9P8T436_9ASCO</name>